<evidence type="ECO:0000256" key="3">
    <source>
        <dbReference type="ARBA" id="ARBA00022598"/>
    </source>
</evidence>
<proteinExistence type="inferred from homology"/>
<organism evidence="10">
    <name type="scientific">hydrothermal vent metagenome</name>
    <dbReference type="NCBI Taxonomy" id="652676"/>
    <lineage>
        <taxon>unclassified sequences</taxon>
        <taxon>metagenomes</taxon>
        <taxon>ecological metagenomes</taxon>
    </lineage>
</organism>
<dbReference type="GO" id="GO:0046872">
    <property type="term" value="F:metal ion binding"/>
    <property type="evidence" value="ECO:0007669"/>
    <property type="project" value="UniProtKB-KW"/>
</dbReference>
<evidence type="ECO:0000259" key="9">
    <source>
        <dbReference type="Pfam" id="PF02540"/>
    </source>
</evidence>
<comment type="similarity">
    <text evidence="2">Belongs to the NAD synthetase family.</text>
</comment>
<dbReference type="PANTHER" id="PTHR23090:SF9">
    <property type="entry name" value="GLUTAMINE-DEPENDENT NAD(+) SYNTHETASE"/>
    <property type="match status" value="1"/>
</dbReference>
<protein>
    <submittedName>
        <fullName evidence="10">NAD synthetase</fullName>
        <ecNumber evidence="10">6.3.1.5</ecNumber>
    </submittedName>
</protein>
<evidence type="ECO:0000256" key="1">
    <source>
        <dbReference type="ARBA" id="ARBA00004790"/>
    </source>
</evidence>
<name>A0A3B0YCB2_9ZZZZ</name>
<evidence type="ECO:0000256" key="5">
    <source>
        <dbReference type="ARBA" id="ARBA00022741"/>
    </source>
</evidence>
<dbReference type="GO" id="GO:0008795">
    <property type="term" value="F:NAD+ synthase activity"/>
    <property type="evidence" value="ECO:0007669"/>
    <property type="project" value="UniProtKB-EC"/>
</dbReference>
<evidence type="ECO:0000256" key="4">
    <source>
        <dbReference type="ARBA" id="ARBA00022723"/>
    </source>
</evidence>
<dbReference type="UniPathway" id="UPA00253"/>
<comment type="pathway">
    <text evidence="1">Cofactor biosynthesis; NAD(+) biosynthesis.</text>
</comment>
<keyword evidence="4" id="KW-0479">Metal-binding</keyword>
<reference evidence="10" key="1">
    <citation type="submission" date="2018-06" db="EMBL/GenBank/DDBJ databases">
        <authorList>
            <person name="Zhirakovskaya E."/>
        </authorList>
    </citation>
    <scope>NUCLEOTIDE SEQUENCE</scope>
</reference>
<sequence length="327" mass="36582">MSALSPDVLNFDMDAEVDRVGERLREILRSNLNRRGLIIAMSGGIDSSVCAGLAVKALGPKKVYGLLLPETDSSSDSKSRGQLLAEHLGIEFVLEDIAPALEAIGCYRWRDDAIRSVFPEYGEGWKNKIVISGGTEGLVNHFQLVVQTPDGELKQQRLPLREYLQIVAATNYKQRLRKSIEYFHADRLNYAVIGTPNRLEYDQGFFVKNGDGSADVKPIAHLYKSQVYALARHMGLPEEICSAIPTTDTYSLQQGQDEFYFALPYAKMDLALWALNHGHSASELAEVLDVDEKHAEFIYKDIKNKRKATHYMHAAPVLVEDVAEIIK</sequence>
<dbReference type="InterPro" id="IPR014729">
    <property type="entry name" value="Rossmann-like_a/b/a_fold"/>
</dbReference>
<evidence type="ECO:0000256" key="6">
    <source>
        <dbReference type="ARBA" id="ARBA00022840"/>
    </source>
</evidence>
<dbReference type="GO" id="GO:0005524">
    <property type="term" value="F:ATP binding"/>
    <property type="evidence" value="ECO:0007669"/>
    <property type="project" value="UniProtKB-KW"/>
</dbReference>
<accession>A0A3B0YCB2</accession>
<keyword evidence="5" id="KW-0547">Nucleotide-binding</keyword>
<dbReference type="GO" id="GO:0005737">
    <property type="term" value="C:cytoplasm"/>
    <property type="evidence" value="ECO:0007669"/>
    <property type="project" value="InterPro"/>
</dbReference>
<feature type="domain" description="NAD/GMP synthase" evidence="9">
    <location>
        <begin position="165"/>
        <end position="304"/>
    </location>
</feature>
<evidence type="ECO:0000256" key="2">
    <source>
        <dbReference type="ARBA" id="ARBA00005859"/>
    </source>
</evidence>
<dbReference type="InterPro" id="IPR022310">
    <property type="entry name" value="NAD/GMP_synthase"/>
</dbReference>
<keyword evidence="7" id="KW-0460">Magnesium</keyword>
<dbReference type="InterPro" id="IPR003694">
    <property type="entry name" value="NAD_synthase"/>
</dbReference>
<dbReference type="EMBL" id="UOFN01000013">
    <property type="protein sequence ID" value="VAW73217.1"/>
    <property type="molecule type" value="Genomic_DNA"/>
</dbReference>
<dbReference type="EC" id="6.3.1.5" evidence="10"/>
<dbReference type="HAMAP" id="MF_00193">
    <property type="entry name" value="NadE_ammonia_dep"/>
    <property type="match status" value="1"/>
</dbReference>
<dbReference type="SUPFAM" id="SSF52402">
    <property type="entry name" value="Adenine nucleotide alpha hydrolases-like"/>
    <property type="match status" value="1"/>
</dbReference>
<dbReference type="CDD" id="cd00553">
    <property type="entry name" value="NAD_synthase"/>
    <property type="match status" value="1"/>
</dbReference>
<keyword evidence="8" id="KW-0520">NAD</keyword>
<evidence type="ECO:0000256" key="7">
    <source>
        <dbReference type="ARBA" id="ARBA00022842"/>
    </source>
</evidence>
<dbReference type="NCBIfam" id="TIGR00552">
    <property type="entry name" value="nadE"/>
    <property type="match status" value="1"/>
</dbReference>
<dbReference type="AlphaFoldDB" id="A0A3B0YCB2"/>
<keyword evidence="3 10" id="KW-0436">Ligase</keyword>
<dbReference type="PANTHER" id="PTHR23090">
    <property type="entry name" value="NH 3 /GLUTAMINE-DEPENDENT NAD + SYNTHETASE"/>
    <property type="match status" value="1"/>
</dbReference>
<dbReference type="InterPro" id="IPR022926">
    <property type="entry name" value="NH(3)-dep_NAD(+)_synth"/>
</dbReference>
<evidence type="ECO:0000313" key="10">
    <source>
        <dbReference type="EMBL" id="VAW73217.1"/>
    </source>
</evidence>
<dbReference type="GO" id="GO:0009435">
    <property type="term" value="P:NAD+ biosynthetic process"/>
    <property type="evidence" value="ECO:0007669"/>
    <property type="project" value="UniProtKB-UniPathway"/>
</dbReference>
<dbReference type="Pfam" id="PF02540">
    <property type="entry name" value="NAD_synthase"/>
    <property type="match status" value="2"/>
</dbReference>
<keyword evidence="6" id="KW-0067">ATP-binding</keyword>
<dbReference type="Gene3D" id="3.40.50.620">
    <property type="entry name" value="HUPs"/>
    <property type="match status" value="1"/>
</dbReference>
<dbReference type="GO" id="GO:0003952">
    <property type="term" value="F:NAD+ synthase (glutamine-hydrolyzing) activity"/>
    <property type="evidence" value="ECO:0007669"/>
    <property type="project" value="InterPro"/>
</dbReference>
<gene>
    <name evidence="10" type="ORF">MNBD_GAMMA15-634</name>
</gene>
<feature type="domain" description="NAD/GMP synthase" evidence="9">
    <location>
        <begin position="24"/>
        <end position="104"/>
    </location>
</feature>
<dbReference type="GO" id="GO:0004359">
    <property type="term" value="F:glutaminase activity"/>
    <property type="evidence" value="ECO:0007669"/>
    <property type="project" value="InterPro"/>
</dbReference>
<evidence type="ECO:0000256" key="8">
    <source>
        <dbReference type="ARBA" id="ARBA00023027"/>
    </source>
</evidence>
<dbReference type="NCBIfam" id="NF002048">
    <property type="entry name" value="PRK00876.1"/>
    <property type="match status" value="1"/>
</dbReference>